<dbReference type="EMBL" id="KV925297">
    <property type="protein sequence ID" value="PIO37146.1"/>
    <property type="molecule type" value="Genomic_DNA"/>
</dbReference>
<evidence type="ECO:0000256" key="1">
    <source>
        <dbReference type="SAM" id="MobiDB-lite"/>
    </source>
</evidence>
<gene>
    <name evidence="2" type="ORF">AB205_0166410</name>
</gene>
<feature type="compositionally biased region" description="Basic and acidic residues" evidence="1">
    <location>
        <begin position="1"/>
        <end position="11"/>
    </location>
</feature>
<feature type="region of interest" description="Disordered" evidence="1">
    <location>
        <begin position="1"/>
        <end position="28"/>
    </location>
</feature>
<dbReference type="AlphaFoldDB" id="A0A2G9SAJ4"/>
<protein>
    <submittedName>
        <fullName evidence="2">Uncharacterized protein</fullName>
    </submittedName>
</protein>
<keyword evidence="3" id="KW-1185">Reference proteome</keyword>
<accession>A0A2G9SAJ4</accession>
<reference evidence="3" key="1">
    <citation type="journal article" date="2017" name="Nat. Commun.">
        <title>The North American bullfrog draft genome provides insight into hormonal regulation of long noncoding RNA.</title>
        <authorList>
            <person name="Hammond S.A."/>
            <person name="Warren R.L."/>
            <person name="Vandervalk B.P."/>
            <person name="Kucuk E."/>
            <person name="Khan H."/>
            <person name="Gibb E.A."/>
            <person name="Pandoh P."/>
            <person name="Kirk H."/>
            <person name="Zhao Y."/>
            <person name="Jones M."/>
            <person name="Mungall A.J."/>
            <person name="Coope R."/>
            <person name="Pleasance S."/>
            <person name="Moore R.A."/>
            <person name="Holt R.A."/>
            <person name="Round J.M."/>
            <person name="Ohora S."/>
            <person name="Walle B.V."/>
            <person name="Veldhoen N."/>
            <person name="Helbing C.C."/>
            <person name="Birol I."/>
        </authorList>
    </citation>
    <scope>NUCLEOTIDE SEQUENCE [LARGE SCALE GENOMIC DNA]</scope>
</reference>
<dbReference type="Proteomes" id="UP000228934">
    <property type="component" value="Unassembled WGS sequence"/>
</dbReference>
<organism evidence="2 3">
    <name type="scientific">Aquarana catesbeiana</name>
    <name type="common">American bullfrog</name>
    <name type="synonym">Rana catesbeiana</name>
    <dbReference type="NCBI Taxonomy" id="8400"/>
    <lineage>
        <taxon>Eukaryota</taxon>
        <taxon>Metazoa</taxon>
        <taxon>Chordata</taxon>
        <taxon>Craniata</taxon>
        <taxon>Vertebrata</taxon>
        <taxon>Euteleostomi</taxon>
        <taxon>Amphibia</taxon>
        <taxon>Batrachia</taxon>
        <taxon>Anura</taxon>
        <taxon>Neobatrachia</taxon>
        <taxon>Ranoidea</taxon>
        <taxon>Ranidae</taxon>
        <taxon>Aquarana</taxon>
    </lineage>
</organism>
<evidence type="ECO:0000313" key="2">
    <source>
        <dbReference type="EMBL" id="PIO37146.1"/>
    </source>
</evidence>
<proteinExistence type="predicted"/>
<evidence type="ECO:0000313" key="3">
    <source>
        <dbReference type="Proteomes" id="UP000228934"/>
    </source>
</evidence>
<sequence>MAEKEQVHEDSSSNDESPEPRMSRSRRRFKASNMSFVEMVEMVDILKRADYDGKHGPNPNSNIRKAKIMDKVVKSLHRNFGVRRSKDQLRKRWLDLKLREHDQYRRIKRVLQKRKYFVLGTLPKQTIVRHFQAMFHITISALKYLCAKYTFFLIHIGEKRIGTSEDTRDPKPPKEWEIPKPQAGDLEEGEVYEVGEIVTTTGDVDVVEEETHFTSASAHVLIGETIVCNCDLQKIMEDINDVEKRLKNITDVLGRI</sequence>
<name>A0A2G9SAJ4_AQUCT</name>